<dbReference type="AlphaFoldDB" id="A0A328FK72"/>
<dbReference type="PROSITE" id="PS50880">
    <property type="entry name" value="TOPRIM"/>
    <property type="match status" value="1"/>
</dbReference>
<dbReference type="InterPro" id="IPR013760">
    <property type="entry name" value="Topo_IIA-like_dom_sf"/>
</dbReference>
<evidence type="ECO:0000256" key="2">
    <source>
        <dbReference type="ARBA" id="ARBA00001946"/>
    </source>
</evidence>
<evidence type="ECO:0000256" key="6">
    <source>
        <dbReference type="ARBA" id="ARBA00022840"/>
    </source>
</evidence>
<keyword evidence="5" id="KW-0547">Nucleotide-binding</keyword>
<dbReference type="GO" id="GO:0046872">
    <property type="term" value="F:metal ion binding"/>
    <property type="evidence" value="ECO:0007669"/>
    <property type="project" value="UniProtKB-KW"/>
</dbReference>
<keyword evidence="6" id="KW-0067">ATP-binding</keyword>
<dbReference type="NCBIfam" id="TIGR01055">
    <property type="entry name" value="parE_Gneg"/>
    <property type="match status" value="1"/>
</dbReference>
<protein>
    <recommendedName>
        <fullName evidence="3">DNA topoisomerase (ATP-hydrolyzing)</fullName>
        <ecNumber evidence="3">5.6.2.2</ecNumber>
    </recommendedName>
</protein>
<dbReference type="FunFam" id="3.30.565.10:FF:000002">
    <property type="entry name" value="DNA gyrase subunit B"/>
    <property type="match status" value="1"/>
</dbReference>
<evidence type="ECO:0000259" key="12">
    <source>
        <dbReference type="PROSITE" id="PS50880"/>
    </source>
</evidence>
<evidence type="ECO:0000313" key="16">
    <source>
        <dbReference type="Proteomes" id="UP000293902"/>
    </source>
</evidence>
<dbReference type="InterPro" id="IPR013759">
    <property type="entry name" value="Topo_IIA_B_C"/>
</dbReference>
<dbReference type="GO" id="GO:0003918">
    <property type="term" value="F:DNA topoisomerase type II (double strand cut, ATP-hydrolyzing) activity"/>
    <property type="evidence" value="ECO:0007669"/>
    <property type="project" value="UniProtKB-EC"/>
</dbReference>
<feature type="domain" description="Toprim" evidence="12">
    <location>
        <begin position="422"/>
        <end position="535"/>
    </location>
</feature>
<dbReference type="InterPro" id="IPR002288">
    <property type="entry name" value="DNA_gyrase_B_C"/>
</dbReference>
<dbReference type="Pfam" id="PF00986">
    <property type="entry name" value="DNA_gyraseB_C"/>
    <property type="match status" value="1"/>
</dbReference>
<keyword evidence="4" id="KW-0479">Metal-binding</keyword>
<keyword evidence="7" id="KW-0460">Magnesium</keyword>
<dbReference type="RefSeq" id="WP_111953335.1">
    <property type="nucleotide sequence ID" value="NZ_CP036313.1"/>
</dbReference>
<dbReference type="Proteomes" id="UP000293902">
    <property type="component" value="Chromosome"/>
</dbReference>
<dbReference type="OrthoDB" id="9802808at2"/>
<dbReference type="Proteomes" id="UP000248798">
    <property type="component" value="Unassembled WGS sequence"/>
</dbReference>
<evidence type="ECO:0000256" key="9">
    <source>
        <dbReference type="ARBA" id="ARBA00023125"/>
    </source>
</evidence>
<evidence type="ECO:0000256" key="3">
    <source>
        <dbReference type="ARBA" id="ARBA00012895"/>
    </source>
</evidence>
<dbReference type="PANTHER" id="PTHR45866">
    <property type="entry name" value="DNA GYRASE/TOPOISOMERASE SUBUNIT B"/>
    <property type="match status" value="1"/>
</dbReference>
<evidence type="ECO:0000256" key="11">
    <source>
        <dbReference type="SAM" id="MobiDB-lite"/>
    </source>
</evidence>
<sequence length="679" mass="75571">MNLFDGRIQDKTADQGYDARSIEVLKGLDPVKRRPGMYTDTSSPDHLAFEVIDNSVDEAIAGFATRIDVTLTQDNRIIVSDNGRGMPVDIHPEEGISGVELIMTKLHAGAKFSNKDYAFSGGLHGVGVSVVNALSIHLCIDICRDKKRYTIEFQNGAKTKDLEEVGKAANTGTTLNFKPDSAYFDTDQFNVVAIRAALKSKAVLCQGLTTTFTVEQTGETDSWHYDQGLDQYFQEMISSSKTIFPEPFTGSADNDDLKAVWAVNWGLEDALDIEESYVNLIPTKLGGTHVNGFRSGLLESVKEFCKFRNLLPKGVFLTPEDIWQNVGYVLSVKLVEAQFSGQTKERLSSRHCASLVNIQVRDAFSLWLNQNVALGEALALAAIENARRRERKRKKVTLKTRTSGASLPAKLSDCTSDDQRQRELFFVEGDSAGGSAKQARDRRFQAIMPLRGKILNTWDLSSSAILESKEIRDISQVLGVVPGSKDISKLRYNKLCILADADSDGLHIATLLCALFLKHFPEVVRQGHVFVAMPPLYRVDKGKEVFYALDDSEKNAIIKRLSRRKKPSKINVQRFKGLGEMNPSQLRETTIAPDSRRLVQLTITDEPDAGEQNTGTARENEELSSALSENKCPPDSPATDNVRTSEKDDVFQVMDMLLSKKRARDRKRWIETHGVIKEI</sequence>
<evidence type="ECO:0000256" key="7">
    <source>
        <dbReference type="ARBA" id="ARBA00022842"/>
    </source>
</evidence>
<dbReference type="SUPFAM" id="SSF56719">
    <property type="entry name" value="Type II DNA topoisomerase"/>
    <property type="match status" value="1"/>
</dbReference>
<dbReference type="GO" id="GO:0005524">
    <property type="term" value="F:ATP binding"/>
    <property type="evidence" value="ECO:0007669"/>
    <property type="project" value="UniProtKB-KW"/>
</dbReference>
<dbReference type="InterPro" id="IPR020568">
    <property type="entry name" value="Ribosomal_Su5_D2-typ_SF"/>
</dbReference>
<gene>
    <name evidence="14" type="primary">parE</name>
    <name evidence="14" type="ORF">DO021_02370</name>
    <name evidence="13" type="ORF">EYB58_14180</name>
</gene>
<name>A0A328FK72_9BACT</name>
<keyword evidence="8" id="KW-0799">Topoisomerase</keyword>
<accession>A0A328FK72</accession>
<evidence type="ECO:0000256" key="8">
    <source>
        <dbReference type="ARBA" id="ARBA00023029"/>
    </source>
</evidence>
<dbReference type="PANTHER" id="PTHR45866:SF4">
    <property type="entry name" value="DNA TOPOISOMERASE 4 SUBUNIT B"/>
    <property type="match status" value="1"/>
</dbReference>
<dbReference type="PRINTS" id="PR00418">
    <property type="entry name" value="TPI2FAMILY"/>
</dbReference>
<reference evidence="14 15" key="1">
    <citation type="submission" date="2018-06" db="EMBL/GenBank/DDBJ databases">
        <title>Complete Genome Sequence of Desulfobacter hydrogenophilus (DSM3380).</title>
        <authorList>
            <person name="Marietou A."/>
            <person name="Schreiber L."/>
            <person name="Marshall I."/>
            <person name="Jorgensen B."/>
        </authorList>
    </citation>
    <scope>NUCLEOTIDE SEQUENCE [LARGE SCALE GENOMIC DNA]</scope>
    <source>
        <strain evidence="14 15">DSM 3380</strain>
    </source>
</reference>
<keyword evidence="10 14" id="KW-0413">Isomerase</keyword>
<dbReference type="InterPro" id="IPR013506">
    <property type="entry name" value="Topo_IIA_bsu_dom2"/>
</dbReference>
<evidence type="ECO:0000313" key="14">
    <source>
        <dbReference type="EMBL" id="RAM03613.1"/>
    </source>
</evidence>
<dbReference type="Gene3D" id="3.40.50.670">
    <property type="match status" value="1"/>
</dbReference>
<feature type="region of interest" description="Disordered" evidence="11">
    <location>
        <begin position="604"/>
        <end position="647"/>
    </location>
</feature>
<dbReference type="SMART" id="SM00387">
    <property type="entry name" value="HATPase_c"/>
    <property type="match status" value="1"/>
</dbReference>
<dbReference type="EC" id="5.6.2.2" evidence="3"/>
<dbReference type="CDD" id="cd00822">
    <property type="entry name" value="TopoII_Trans_DNA_gyrase"/>
    <property type="match status" value="1"/>
</dbReference>
<dbReference type="Pfam" id="PF02518">
    <property type="entry name" value="HATPase_c"/>
    <property type="match status" value="1"/>
</dbReference>
<keyword evidence="16" id="KW-1185">Reference proteome</keyword>
<dbReference type="Gene3D" id="3.30.230.10">
    <property type="match status" value="1"/>
</dbReference>
<keyword evidence="9" id="KW-0238">DNA-binding</keyword>
<dbReference type="GO" id="GO:0006265">
    <property type="term" value="P:DNA topological change"/>
    <property type="evidence" value="ECO:0007669"/>
    <property type="project" value="InterPro"/>
</dbReference>
<comment type="cofactor">
    <cofactor evidence="2">
        <name>Mg(2+)</name>
        <dbReference type="ChEBI" id="CHEBI:18420"/>
    </cofactor>
</comment>
<dbReference type="GO" id="GO:0005694">
    <property type="term" value="C:chromosome"/>
    <property type="evidence" value="ECO:0007669"/>
    <property type="project" value="InterPro"/>
</dbReference>
<dbReference type="InterPro" id="IPR003594">
    <property type="entry name" value="HATPase_dom"/>
</dbReference>
<dbReference type="GO" id="GO:0003677">
    <property type="term" value="F:DNA binding"/>
    <property type="evidence" value="ECO:0007669"/>
    <property type="project" value="UniProtKB-KW"/>
</dbReference>
<dbReference type="CDD" id="cd16928">
    <property type="entry name" value="HATPase_GyrB-like"/>
    <property type="match status" value="1"/>
</dbReference>
<dbReference type="HAMAP" id="MF_00938">
    <property type="entry name" value="ParE_type1"/>
    <property type="match status" value="1"/>
</dbReference>
<dbReference type="PRINTS" id="PR01098">
    <property type="entry name" value="TOPISMRASE4B"/>
</dbReference>
<dbReference type="EMBL" id="QLNI01000003">
    <property type="protein sequence ID" value="RAM03613.1"/>
    <property type="molecule type" value="Genomic_DNA"/>
</dbReference>
<evidence type="ECO:0000313" key="13">
    <source>
        <dbReference type="EMBL" id="QBH13974.1"/>
    </source>
</evidence>
<reference evidence="13 16" key="2">
    <citation type="submission" date="2019-02" db="EMBL/GenBank/DDBJ databases">
        <title>Complete genome sequence of Desulfobacter hydrogenophilus AcRS1.</title>
        <authorList>
            <person name="Marietou A."/>
            <person name="Lund M.B."/>
            <person name="Marshall I.P.G."/>
            <person name="Schreiber L."/>
            <person name="Jorgensen B."/>
        </authorList>
    </citation>
    <scope>NUCLEOTIDE SEQUENCE [LARGE SCALE GENOMIC DNA]</scope>
    <source>
        <strain evidence="13 16">AcRS1</strain>
    </source>
</reference>
<dbReference type="SUPFAM" id="SSF55874">
    <property type="entry name" value="ATPase domain of HSP90 chaperone/DNA topoisomerase II/histidine kinase"/>
    <property type="match status" value="1"/>
</dbReference>
<comment type="catalytic activity">
    <reaction evidence="1">
        <text>ATP-dependent breakage, passage and rejoining of double-stranded DNA.</text>
        <dbReference type="EC" id="5.6.2.2"/>
    </reaction>
</comment>
<dbReference type="Gene3D" id="3.30.565.10">
    <property type="entry name" value="Histidine kinase-like ATPase, C-terminal domain"/>
    <property type="match status" value="1"/>
</dbReference>
<dbReference type="SUPFAM" id="SSF54211">
    <property type="entry name" value="Ribosomal protein S5 domain 2-like"/>
    <property type="match status" value="1"/>
</dbReference>
<evidence type="ECO:0000256" key="10">
    <source>
        <dbReference type="ARBA" id="ARBA00023235"/>
    </source>
</evidence>
<dbReference type="Pfam" id="PF00204">
    <property type="entry name" value="DNA_gyraseB"/>
    <property type="match status" value="1"/>
</dbReference>
<evidence type="ECO:0000256" key="1">
    <source>
        <dbReference type="ARBA" id="ARBA00000185"/>
    </source>
</evidence>
<dbReference type="InterPro" id="IPR006171">
    <property type="entry name" value="TOPRIM_dom"/>
</dbReference>
<dbReference type="InterPro" id="IPR014721">
    <property type="entry name" value="Ribsml_uS5_D2-typ_fold_subgr"/>
</dbReference>
<proteinExistence type="inferred from homology"/>
<dbReference type="Pfam" id="PF01751">
    <property type="entry name" value="Toprim"/>
    <property type="match status" value="1"/>
</dbReference>
<organism evidence="14 15">
    <name type="scientific">Desulfobacter hydrogenophilus</name>
    <dbReference type="NCBI Taxonomy" id="2291"/>
    <lineage>
        <taxon>Bacteria</taxon>
        <taxon>Pseudomonadati</taxon>
        <taxon>Thermodesulfobacteriota</taxon>
        <taxon>Desulfobacteria</taxon>
        <taxon>Desulfobacterales</taxon>
        <taxon>Desulfobacteraceae</taxon>
        <taxon>Desulfobacter</taxon>
    </lineage>
</organism>
<dbReference type="InterPro" id="IPR001241">
    <property type="entry name" value="Topo_IIA"/>
</dbReference>
<dbReference type="InterPro" id="IPR036890">
    <property type="entry name" value="HATPase_C_sf"/>
</dbReference>
<evidence type="ECO:0000313" key="15">
    <source>
        <dbReference type="Proteomes" id="UP000248798"/>
    </source>
</evidence>
<dbReference type="EMBL" id="CP036313">
    <property type="protein sequence ID" value="QBH13974.1"/>
    <property type="molecule type" value="Genomic_DNA"/>
</dbReference>
<dbReference type="SMART" id="SM00433">
    <property type="entry name" value="TOP2c"/>
    <property type="match status" value="1"/>
</dbReference>
<evidence type="ECO:0000256" key="4">
    <source>
        <dbReference type="ARBA" id="ARBA00022723"/>
    </source>
</evidence>
<evidence type="ECO:0000256" key="5">
    <source>
        <dbReference type="ARBA" id="ARBA00022741"/>
    </source>
</evidence>
<dbReference type="InterPro" id="IPR005737">
    <property type="entry name" value="TopoIV_B_Gneg"/>
</dbReference>